<dbReference type="EMBL" id="NCKV01046157">
    <property type="protein sequence ID" value="RWS18100.1"/>
    <property type="molecule type" value="Genomic_DNA"/>
</dbReference>
<protein>
    <recommendedName>
        <fullName evidence="1">Serpin domain-containing protein</fullName>
    </recommendedName>
</protein>
<feature type="domain" description="Serpin" evidence="1">
    <location>
        <begin position="1"/>
        <end position="74"/>
    </location>
</feature>
<dbReference type="OrthoDB" id="6488090at2759"/>
<dbReference type="VEuPathDB" id="VectorBase:LDEU013940"/>
<dbReference type="Gene3D" id="2.30.39.10">
    <property type="entry name" value="Alpha-1-antitrypsin, domain 1"/>
    <property type="match status" value="1"/>
</dbReference>
<proteinExistence type="predicted"/>
<comment type="caution">
    <text evidence="2">The sequence shown here is derived from an EMBL/GenBank/DDBJ whole genome shotgun (WGS) entry which is preliminary data.</text>
</comment>
<evidence type="ECO:0000313" key="3">
    <source>
        <dbReference type="Proteomes" id="UP000288716"/>
    </source>
</evidence>
<keyword evidence="3" id="KW-1185">Reference proteome</keyword>
<reference evidence="2 3" key="1">
    <citation type="journal article" date="2018" name="Gigascience">
        <title>Genomes of trombidid mites reveal novel predicted allergens and laterally-transferred genes associated with secondary metabolism.</title>
        <authorList>
            <person name="Dong X."/>
            <person name="Chaisiri K."/>
            <person name="Xia D."/>
            <person name="Armstrong S.D."/>
            <person name="Fang Y."/>
            <person name="Donnelly M.J."/>
            <person name="Kadowaki T."/>
            <person name="McGarry J.W."/>
            <person name="Darby A.C."/>
            <person name="Makepeace B.L."/>
        </authorList>
    </citation>
    <scope>NUCLEOTIDE SEQUENCE [LARGE SCALE GENOMIC DNA]</scope>
    <source>
        <strain evidence="2">UoL-UT</strain>
    </source>
</reference>
<dbReference type="InterPro" id="IPR036186">
    <property type="entry name" value="Serpin_sf"/>
</dbReference>
<sequence>MRRNDDQRYYAHSDKLKAAMMIFEYKNGLSMIITLPDEKDGLPKLIENMNNEDLTNEFALNMKMTNVDITLPKF</sequence>
<dbReference type="AlphaFoldDB" id="A0A443RSA2"/>
<gene>
    <name evidence="2" type="ORF">B4U80_15052</name>
</gene>
<evidence type="ECO:0000259" key="1">
    <source>
        <dbReference type="Pfam" id="PF00079"/>
    </source>
</evidence>
<dbReference type="InterPro" id="IPR042185">
    <property type="entry name" value="Serpin_sf_2"/>
</dbReference>
<dbReference type="SUPFAM" id="SSF56574">
    <property type="entry name" value="Serpins"/>
    <property type="match status" value="1"/>
</dbReference>
<name>A0A443RSA2_9ACAR</name>
<accession>A0A443RSA2</accession>
<dbReference type="InterPro" id="IPR023796">
    <property type="entry name" value="Serpin_dom"/>
</dbReference>
<evidence type="ECO:0000313" key="2">
    <source>
        <dbReference type="EMBL" id="RWS18100.1"/>
    </source>
</evidence>
<feature type="non-terminal residue" evidence="2">
    <location>
        <position position="74"/>
    </location>
</feature>
<dbReference type="Proteomes" id="UP000288716">
    <property type="component" value="Unassembled WGS sequence"/>
</dbReference>
<organism evidence="2 3">
    <name type="scientific">Leptotrombidium deliense</name>
    <dbReference type="NCBI Taxonomy" id="299467"/>
    <lineage>
        <taxon>Eukaryota</taxon>
        <taxon>Metazoa</taxon>
        <taxon>Ecdysozoa</taxon>
        <taxon>Arthropoda</taxon>
        <taxon>Chelicerata</taxon>
        <taxon>Arachnida</taxon>
        <taxon>Acari</taxon>
        <taxon>Acariformes</taxon>
        <taxon>Trombidiformes</taxon>
        <taxon>Prostigmata</taxon>
        <taxon>Anystina</taxon>
        <taxon>Parasitengona</taxon>
        <taxon>Trombiculoidea</taxon>
        <taxon>Trombiculidae</taxon>
        <taxon>Leptotrombidium</taxon>
    </lineage>
</organism>
<dbReference type="Pfam" id="PF00079">
    <property type="entry name" value="Serpin"/>
    <property type="match status" value="1"/>
</dbReference>